<evidence type="ECO:0000256" key="4">
    <source>
        <dbReference type="ARBA" id="ARBA00022723"/>
    </source>
</evidence>
<evidence type="ECO:0000256" key="3">
    <source>
        <dbReference type="ARBA" id="ARBA00022679"/>
    </source>
</evidence>
<feature type="compositionally biased region" description="Low complexity" evidence="10">
    <location>
        <begin position="183"/>
        <end position="202"/>
    </location>
</feature>
<dbReference type="InterPro" id="IPR001841">
    <property type="entry name" value="Znf_RING"/>
</dbReference>
<accession>A0A9P3HCL0</accession>
<reference evidence="12" key="2">
    <citation type="journal article" date="2022" name="Microbiol. Resour. Announc.">
        <title>Whole-Genome Sequence of Entomortierella parvispora E1425, a Mucoromycotan Fungus Associated with Burkholderiaceae-Related Endosymbiotic Bacteria.</title>
        <authorList>
            <person name="Herlambang A."/>
            <person name="Guo Y."/>
            <person name="Takashima Y."/>
            <person name="Narisawa K."/>
            <person name="Ohta H."/>
            <person name="Nishizawa T."/>
        </authorList>
    </citation>
    <scope>NUCLEOTIDE SEQUENCE</scope>
    <source>
        <strain evidence="12">E1425</strain>
    </source>
</reference>
<dbReference type="PROSITE" id="PS50089">
    <property type="entry name" value="ZF_RING_2"/>
    <property type="match status" value="1"/>
</dbReference>
<evidence type="ECO:0000256" key="5">
    <source>
        <dbReference type="ARBA" id="ARBA00022771"/>
    </source>
</evidence>
<comment type="caution">
    <text evidence="12">The sequence shown here is derived from an EMBL/GenBank/DDBJ whole genome shotgun (WGS) entry which is preliminary data.</text>
</comment>
<keyword evidence="7" id="KW-0805">Transcription regulation</keyword>
<dbReference type="PANTHER" id="PTHR46077">
    <property type="entry name" value="E3 UBIQUITIN-PROTEIN LIGASE TOPORS"/>
    <property type="match status" value="1"/>
</dbReference>
<proteinExistence type="predicted"/>
<keyword evidence="3" id="KW-0808">Transferase</keyword>
<sequence length="422" mass="47253">MSRQGPMDTPHSINKDDSDHENDHEESFGATCAICLASFRGRVYLSPCFHAFCASCLAAWFGINLQCPLCKSTPDSLHHGVNTSLEVIHTLSISKNSRSALISALNRIALMEEEKLRGREPFGGSKPGHTLDQDQDQDQDQGQGQGQYQMPRRKRSLLSLDDYDEHDDKEQTQREKRHRSRSRSLSIPPSDSTSLSPSRSRSVTPIDSSHRLEEPDGFYPFPVPRRSTTPPSPSSAVKTDFSDEPFLPVDRNQVYALGLEPCPPEEYPLADHIQESDMVLLQPFLERDLAILTNIGNKVSPIILAHVKRMLLDATTPERDGGSRGDGCSSTNSKTDRQDKVRGKRTKQDNGPALSWSQVELELTSWIATPSAGTSQSLASLAHTFTNEMRRMAKRNWRMSSWDRQVKYRALQPQNEDNVSVP</sequence>
<dbReference type="GO" id="GO:0000209">
    <property type="term" value="P:protein polyubiquitination"/>
    <property type="evidence" value="ECO:0007669"/>
    <property type="project" value="TreeGrafter"/>
</dbReference>
<keyword evidence="13" id="KW-1185">Reference proteome</keyword>
<evidence type="ECO:0000256" key="6">
    <source>
        <dbReference type="ARBA" id="ARBA00022833"/>
    </source>
</evidence>
<dbReference type="EMBL" id="BQFW01000008">
    <property type="protein sequence ID" value="GJJ74060.1"/>
    <property type="molecule type" value="Genomic_DNA"/>
</dbReference>
<evidence type="ECO:0000256" key="10">
    <source>
        <dbReference type="SAM" id="MobiDB-lite"/>
    </source>
</evidence>
<dbReference type="OrthoDB" id="21204at2759"/>
<dbReference type="EC" id="2.3.2.27" evidence="2"/>
<evidence type="ECO:0000256" key="9">
    <source>
        <dbReference type="PROSITE-ProRule" id="PRU00175"/>
    </source>
</evidence>
<dbReference type="AlphaFoldDB" id="A0A9P3HCL0"/>
<dbReference type="InterPro" id="IPR013083">
    <property type="entry name" value="Znf_RING/FYVE/PHD"/>
</dbReference>
<dbReference type="SUPFAM" id="SSF57850">
    <property type="entry name" value="RING/U-box"/>
    <property type="match status" value="1"/>
</dbReference>
<comment type="catalytic activity">
    <reaction evidence="1">
        <text>S-ubiquitinyl-[E2 ubiquitin-conjugating enzyme]-L-cysteine + [acceptor protein]-L-lysine = [E2 ubiquitin-conjugating enzyme]-L-cysteine + N(6)-ubiquitinyl-[acceptor protein]-L-lysine.</text>
        <dbReference type="EC" id="2.3.2.27"/>
    </reaction>
</comment>
<feature type="region of interest" description="Disordered" evidence="10">
    <location>
        <begin position="315"/>
        <end position="353"/>
    </location>
</feature>
<dbReference type="Gene3D" id="3.30.40.10">
    <property type="entry name" value="Zinc/RING finger domain, C3HC4 (zinc finger)"/>
    <property type="match status" value="1"/>
</dbReference>
<dbReference type="PANTHER" id="PTHR46077:SF1">
    <property type="entry name" value="TOP1 BINDING ARGININE_SERINE RICH PROTEIN, E3 UBIQUITIN LIGASE"/>
    <property type="match status" value="1"/>
</dbReference>
<feature type="region of interest" description="Disordered" evidence="10">
    <location>
        <begin position="118"/>
        <end position="245"/>
    </location>
</feature>
<organism evidence="12 13">
    <name type="scientific">Entomortierella parvispora</name>
    <dbReference type="NCBI Taxonomy" id="205924"/>
    <lineage>
        <taxon>Eukaryota</taxon>
        <taxon>Fungi</taxon>
        <taxon>Fungi incertae sedis</taxon>
        <taxon>Mucoromycota</taxon>
        <taxon>Mortierellomycotina</taxon>
        <taxon>Mortierellomycetes</taxon>
        <taxon>Mortierellales</taxon>
        <taxon>Mortierellaceae</taxon>
        <taxon>Entomortierella</taxon>
    </lineage>
</organism>
<dbReference type="InterPro" id="IPR017907">
    <property type="entry name" value="Znf_RING_CS"/>
</dbReference>
<protein>
    <recommendedName>
        <fullName evidence="2">RING-type E3 ubiquitin transferase</fullName>
        <ecNumber evidence="2">2.3.2.27</ecNumber>
    </recommendedName>
</protein>
<feature type="compositionally biased region" description="Basic and acidic residues" evidence="10">
    <location>
        <begin position="13"/>
        <end position="22"/>
    </location>
</feature>
<dbReference type="Pfam" id="PF13639">
    <property type="entry name" value="zf-RING_2"/>
    <property type="match status" value="1"/>
</dbReference>
<feature type="region of interest" description="Disordered" evidence="10">
    <location>
        <begin position="1"/>
        <end position="22"/>
    </location>
</feature>
<dbReference type="GO" id="GO:0061630">
    <property type="term" value="F:ubiquitin protein ligase activity"/>
    <property type="evidence" value="ECO:0007669"/>
    <property type="project" value="UniProtKB-EC"/>
</dbReference>
<evidence type="ECO:0000256" key="2">
    <source>
        <dbReference type="ARBA" id="ARBA00012483"/>
    </source>
</evidence>
<dbReference type="GO" id="GO:0008270">
    <property type="term" value="F:zinc ion binding"/>
    <property type="evidence" value="ECO:0007669"/>
    <property type="project" value="UniProtKB-KW"/>
</dbReference>
<evidence type="ECO:0000313" key="13">
    <source>
        <dbReference type="Proteomes" id="UP000827284"/>
    </source>
</evidence>
<evidence type="ECO:0000256" key="7">
    <source>
        <dbReference type="ARBA" id="ARBA00023015"/>
    </source>
</evidence>
<gene>
    <name evidence="12" type="ORF">EMPS_06418</name>
</gene>
<evidence type="ECO:0000256" key="8">
    <source>
        <dbReference type="ARBA" id="ARBA00023163"/>
    </source>
</evidence>
<keyword evidence="8" id="KW-0804">Transcription</keyword>
<dbReference type="GO" id="GO:0006513">
    <property type="term" value="P:protein monoubiquitination"/>
    <property type="evidence" value="ECO:0007669"/>
    <property type="project" value="TreeGrafter"/>
</dbReference>
<evidence type="ECO:0000313" key="12">
    <source>
        <dbReference type="EMBL" id="GJJ74060.1"/>
    </source>
</evidence>
<keyword evidence="5 9" id="KW-0863">Zinc-finger</keyword>
<dbReference type="Proteomes" id="UP000827284">
    <property type="component" value="Unassembled WGS sequence"/>
</dbReference>
<evidence type="ECO:0000256" key="1">
    <source>
        <dbReference type="ARBA" id="ARBA00000900"/>
    </source>
</evidence>
<keyword evidence="6" id="KW-0862">Zinc</keyword>
<dbReference type="PROSITE" id="PS00518">
    <property type="entry name" value="ZF_RING_1"/>
    <property type="match status" value="1"/>
</dbReference>
<reference evidence="12" key="1">
    <citation type="submission" date="2021-11" db="EMBL/GenBank/DDBJ databases">
        <authorList>
            <person name="Herlambang A."/>
            <person name="Guo Y."/>
            <person name="Takashima Y."/>
            <person name="Nishizawa T."/>
        </authorList>
    </citation>
    <scope>NUCLEOTIDE SEQUENCE</scope>
    <source>
        <strain evidence="12">E1425</strain>
    </source>
</reference>
<evidence type="ECO:0000259" key="11">
    <source>
        <dbReference type="PROSITE" id="PS50089"/>
    </source>
</evidence>
<name>A0A9P3HCL0_9FUNG</name>
<feature type="domain" description="RING-type" evidence="11">
    <location>
        <begin position="32"/>
        <end position="71"/>
    </location>
</feature>
<keyword evidence="4" id="KW-0479">Metal-binding</keyword>
<dbReference type="SMART" id="SM00184">
    <property type="entry name" value="RING"/>
    <property type="match status" value="1"/>
</dbReference>